<dbReference type="InParanoid" id="C8VHA0"/>
<reference evidence="2" key="2">
    <citation type="journal article" date="2009" name="Fungal Genet. Biol.">
        <title>The 2008 update of the Aspergillus nidulans genome annotation: a community effort.</title>
        <authorList>
            <person name="Wortman J.R."/>
            <person name="Gilsenan J.M."/>
            <person name="Joardar V."/>
            <person name="Deegan J."/>
            <person name="Clutterbuck J."/>
            <person name="Andersen M.R."/>
            <person name="Archer D."/>
            <person name="Bencina M."/>
            <person name="Braus G."/>
            <person name="Coutinho P."/>
            <person name="von Dohren H."/>
            <person name="Doonan J."/>
            <person name="Driessen A.J."/>
            <person name="Durek P."/>
            <person name="Espeso E."/>
            <person name="Fekete E."/>
            <person name="Flipphi M."/>
            <person name="Estrada C.G."/>
            <person name="Geysens S."/>
            <person name="Goldman G."/>
            <person name="de Groot P.W."/>
            <person name="Hansen K."/>
            <person name="Harris S.D."/>
            <person name="Heinekamp T."/>
            <person name="Helmstaedt K."/>
            <person name="Henrissat B."/>
            <person name="Hofmann G."/>
            <person name="Homan T."/>
            <person name="Horio T."/>
            <person name="Horiuchi H."/>
            <person name="James S."/>
            <person name="Jones M."/>
            <person name="Karaffa L."/>
            <person name="Karanyi Z."/>
            <person name="Kato M."/>
            <person name="Keller N."/>
            <person name="Kelly D.E."/>
            <person name="Kiel J.A."/>
            <person name="Kim J.M."/>
            <person name="van der Klei I.J."/>
            <person name="Klis F.M."/>
            <person name="Kovalchuk A."/>
            <person name="Krasevec N."/>
            <person name="Kubicek C.P."/>
            <person name="Liu B."/>
            <person name="Maccabe A."/>
            <person name="Meyer V."/>
            <person name="Mirabito P."/>
            <person name="Miskei M."/>
            <person name="Mos M."/>
            <person name="Mullins J."/>
            <person name="Nelson D.R."/>
            <person name="Nielsen J."/>
            <person name="Oakley B.R."/>
            <person name="Osmani S.A."/>
            <person name="Pakula T."/>
            <person name="Paszewski A."/>
            <person name="Paulsen I."/>
            <person name="Pilsyk S."/>
            <person name="Pocsi I."/>
            <person name="Punt P.J."/>
            <person name="Ram A.F."/>
            <person name="Ren Q."/>
            <person name="Robellet X."/>
            <person name="Robson G."/>
            <person name="Seiboth B."/>
            <person name="van Solingen P."/>
            <person name="Specht T."/>
            <person name="Sun J."/>
            <person name="Taheri-Talesh N."/>
            <person name="Takeshita N."/>
            <person name="Ussery D."/>
            <person name="vanKuyk P.A."/>
            <person name="Visser H."/>
            <person name="van de Vondervoort P.J."/>
            <person name="de Vries R.P."/>
            <person name="Walton J."/>
            <person name="Xiang X."/>
            <person name="Xiong Y."/>
            <person name="Zeng A.P."/>
            <person name="Brandt B.W."/>
            <person name="Cornell M.J."/>
            <person name="van den Hondel C.A."/>
            <person name="Visser J."/>
            <person name="Oliver S.G."/>
            <person name="Turner G."/>
        </authorList>
    </citation>
    <scope>GENOME REANNOTATION</scope>
    <source>
        <strain evidence="2">FGSC A4 / ATCC 38163 / CBS 112.46 / NRRL 194 / M139</strain>
    </source>
</reference>
<protein>
    <submittedName>
        <fullName evidence="1">Uncharacterized protein</fullName>
    </submittedName>
</protein>
<dbReference type="VEuPathDB" id="FungiDB:AN3465"/>
<dbReference type="GeneID" id="2873869"/>
<name>C8VHA0_EMENI</name>
<dbReference type="OMA" id="MAIHEAT"/>
<proteinExistence type="predicted"/>
<dbReference type="HOGENOM" id="CLU_1517851_0_0_1"/>
<dbReference type="EMBL" id="BN001306">
    <property type="protein sequence ID" value="CBF82651.1"/>
    <property type="molecule type" value="Genomic_DNA"/>
</dbReference>
<evidence type="ECO:0000313" key="2">
    <source>
        <dbReference type="Proteomes" id="UP000000560"/>
    </source>
</evidence>
<dbReference type="RefSeq" id="XP_050468364.1">
    <property type="nucleotide sequence ID" value="XM_050612440.1"/>
</dbReference>
<dbReference type="OrthoDB" id="4149149at2759"/>
<reference evidence="2" key="1">
    <citation type="journal article" date="2005" name="Nature">
        <title>Sequencing of Aspergillus nidulans and comparative analysis with A. fumigatus and A. oryzae.</title>
        <authorList>
            <person name="Galagan J.E."/>
            <person name="Calvo S.E."/>
            <person name="Cuomo C."/>
            <person name="Ma L.J."/>
            <person name="Wortman J.R."/>
            <person name="Batzoglou S."/>
            <person name="Lee S.I."/>
            <person name="Basturkmen M."/>
            <person name="Spevak C.C."/>
            <person name="Clutterbuck J."/>
            <person name="Kapitonov V."/>
            <person name="Jurka J."/>
            <person name="Scazzocchio C."/>
            <person name="Farman M."/>
            <person name="Butler J."/>
            <person name="Purcell S."/>
            <person name="Harris S."/>
            <person name="Braus G.H."/>
            <person name="Draht O."/>
            <person name="Busch S."/>
            <person name="D'Enfert C."/>
            <person name="Bouchier C."/>
            <person name="Goldman G.H."/>
            <person name="Bell-Pedersen D."/>
            <person name="Griffiths-Jones S."/>
            <person name="Doonan J.H."/>
            <person name="Yu J."/>
            <person name="Vienken K."/>
            <person name="Pain A."/>
            <person name="Freitag M."/>
            <person name="Selker E.U."/>
            <person name="Archer D.B."/>
            <person name="Penalva M.A."/>
            <person name="Oakley B.R."/>
            <person name="Momany M."/>
            <person name="Tanaka T."/>
            <person name="Kumagai T."/>
            <person name="Asai K."/>
            <person name="Machida M."/>
            <person name="Nierman W.C."/>
            <person name="Denning D.W."/>
            <person name="Caddick M."/>
            <person name="Hynes M."/>
            <person name="Paoletti M."/>
            <person name="Fischer R."/>
            <person name="Miller B."/>
            <person name="Dyer P."/>
            <person name="Sachs M.S."/>
            <person name="Osmani S.A."/>
            <person name="Birren B.W."/>
        </authorList>
    </citation>
    <scope>NUCLEOTIDE SEQUENCE [LARGE SCALE GENOMIC DNA]</scope>
    <source>
        <strain evidence="2">FGSC A4 / ATCC 38163 / CBS 112.46 / NRRL 194 / M139</strain>
    </source>
</reference>
<keyword evidence="2" id="KW-1185">Reference proteome</keyword>
<dbReference type="Proteomes" id="UP000000560">
    <property type="component" value="Chromosome VI"/>
</dbReference>
<organism evidence="1 2">
    <name type="scientific">Emericella nidulans (strain FGSC A4 / ATCC 38163 / CBS 112.46 / NRRL 194 / M139)</name>
    <name type="common">Aspergillus nidulans</name>
    <dbReference type="NCBI Taxonomy" id="227321"/>
    <lineage>
        <taxon>Eukaryota</taxon>
        <taxon>Fungi</taxon>
        <taxon>Dikarya</taxon>
        <taxon>Ascomycota</taxon>
        <taxon>Pezizomycotina</taxon>
        <taxon>Eurotiomycetes</taxon>
        <taxon>Eurotiomycetidae</taxon>
        <taxon>Eurotiales</taxon>
        <taxon>Aspergillaceae</taxon>
        <taxon>Aspergillus</taxon>
        <taxon>Aspergillus subgen. Nidulantes</taxon>
    </lineage>
</organism>
<accession>C8VHA0</accession>
<evidence type="ECO:0000313" key="1">
    <source>
        <dbReference type="EMBL" id="CBF82651.1"/>
    </source>
</evidence>
<dbReference type="AlphaFoldDB" id="C8VHA0"/>
<gene>
    <name evidence="1" type="ORF">ANIA_03465</name>
</gene>
<sequence length="177" mass="19682">MDGTSMDETRTDEDTNDEVNVLIFDYIICLAIHAAMDVAQGNTGEWDMSWLEDTLRALRSVLPPIKELPVDLQIKAQVFEIARVLSKASYPGPAELAEMASTFVSTCNAKKEDMLALHAMEVASHIRNESSQTAVVNSLLSVMQLLAPPILIQLERGRLEGLNRNETQQLKRRIGMV</sequence>
<dbReference type="KEGG" id="ani:ANIA_03465"/>